<sequence>VRSGEEGKGRRASPNGEVCLSIFLLCKDINYIEIIIIKNKDY</sequence>
<proteinExistence type="predicted"/>
<name>A0A0K2UJM2_LEPSM</name>
<organism evidence="1">
    <name type="scientific">Lepeophtheirus salmonis</name>
    <name type="common">Salmon louse</name>
    <name type="synonym">Caligus salmonis</name>
    <dbReference type="NCBI Taxonomy" id="72036"/>
    <lineage>
        <taxon>Eukaryota</taxon>
        <taxon>Metazoa</taxon>
        <taxon>Ecdysozoa</taxon>
        <taxon>Arthropoda</taxon>
        <taxon>Crustacea</taxon>
        <taxon>Multicrustacea</taxon>
        <taxon>Hexanauplia</taxon>
        <taxon>Copepoda</taxon>
        <taxon>Siphonostomatoida</taxon>
        <taxon>Caligidae</taxon>
        <taxon>Lepeophtheirus</taxon>
    </lineage>
</organism>
<reference evidence="1" key="1">
    <citation type="submission" date="2014-05" db="EMBL/GenBank/DDBJ databases">
        <authorList>
            <person name="Chronopoulou M."/>
        </authorList>
    </citation>
    <scope>NUCLEOTIDE SEQUENCE</scope>
    <source>
        <tissue evidence="1">Whole organism</tissue>
    </source>
</reference>
<feature type="non-terminal residue" evidence="1">
    <location>
        <position position="1"/>
    </location>
</feature>
<evidence type="ECO:0000313" key="1">
    <source>
        <dbReference type="EMBL" id="CDW37851.1"/>
    </source>
</evidence>
<dbReference type="EMBL" id="HACA01020490">
    <property type="protein sequence ID" value="CDW37851.1"/>
    <property type="molecule type" value="Transcribed_RNA"/>
</dbReference>
<dbReference type="AlphaFoldDB" id="A0A0K2UJM2"/>
<protein>
    <submittedName>
        <fullName evidence="1">Uncharacterized protein</fullName>
    </submittedName>
</protein>
<accession>A0A0K2UJM2</accession>